<protein>
    <submittedName>
        <fullName evidence="2">Uncharacterized protein</fullName>
    </submittedName>
</protein>
<dbReference type="VEuPathDB" id="CryptoDB:Cvel_19344"/>
<keyword evidence="1" id="KW-0732">Signal</keyword>
<dbReference type="AlphaFoldDB" id="A0A0G4FYP8"/>
<feature type="signal peptide" evidence="1">
    <location>
        <begin position="1"/>
        <end position="24"/>
    </location>
</feature>
<dbReference type="EMBL" id="CDMZ01000730">
    <property type="protein sequence ID" value="CEM20343.1"/>
    <property type="molecule type" value="Genomic_DNA"/>
</dbReference>
<organism evidence="2">
    <name type="scientific">Chromera velia CCMP2878</name>
    <dbReference type="NCBI Taxonomy" id="1169474"/>
    <lineage>
        <taxon>Eukaryota</taxon>
        <taxon>Sar</taxon>
        <taxon>Alveolata</taxon>
        <taxon>Colpodellida</taxon>
        <taxon>Chromeraceae</taxon>
        <taxon>Chromera</taxon>
    </lineage>
</organism>
<accession>A0A0G4FYP8</accession>
<reference evidence="2" key="1">
    <citation type="submission" date="2014-11" db="EMBL/GenBank/DDBJ databases">
        <authorList>
            <person name="Otto D Thomas"/>
            <person name="Naeem Raeece"/>
        </authorList>
    </citation>
    <scope>NUCLEOTIDE SEQUENCE</scope>
</reference>
<evidence type="ECO:0000256" key="1">
    <source>
        <dbReference type="SAM" id="SignalP"/>
    </source>
</evidence>
<name>A0A0G4FYP8_9ALVE</name>
<sequence length="144" mass="15079">MTGRCPNCGWLFTGTLDCLSSALSLSWQQPFSGLFPSTGGRVTTGKTTGAAGAAAAAKPSSGFNRQNGNRATGVSAAGGAGNGWQAPLDWPFKISFHRRWMAELNSLWTPYLVLTGDTMYGAKKIGSVLGGLATLIRNLPPADW</sequence>
<gene>
    <name evidence="2" type="ORF">Cvel_19344</name>
</gene>
<feature type="chain" id="PRO_5005189717" evidence="1">
    <location>
        <begin position="25"/>
        <end position="144"/>
    </location>
</feature>
<proteinExistence type="predicted"/>
<evidence type="ECO:0000313" key="2">
    <source>
        <dbReference type="EMBL" id="CEM20343.1"/>
    </source>
</evidence>